<dbReference type="InterPro" id="IPR006665">
    <property type="entry name" value="OmpA-like"/>
</dbReference>
<comment type="caution">
    <text evidence="4">The sequence shown here is derived from an EMBL/GenBank/DDBJ whole genome shotgun (WGS) entry which is preliminary data.</text>
</comment>
<evidence type="ECO:0000313" key="5">
    <source>
        <dbReference type="Proteomes" id="UP000321580"/>
    </source>
</evidence>
<keyword evidence="2" id="KW-0175">Coiled coil</keyword>
<dbReference type="Pfam" id="PF00691">
    <property type="entry name" value="OmpA"/>
    <property type="match status" value="1"/>
</dbReference>
<feature type="domain" description="OmpA-like" evidence="3">
    <location>
        <begin position="160"/>
        <end position="283"/>
    </location>
</feature>
<keyword evidence="5" id="KW-1185">Reference proteome</keyword>
<proteinExistence type="predicted"/>
<dbReference type="PROSITE" id="PS51123">
    <property type="entry name" value="OMPA_2"/>
    <property type="match status" value="1"/>
</dbReference>
<reference evidence="4 5" key="1">
    <citation type="submission" date="2019-08" db="EMBL/GenBank/DDBJ databases">
        <title>Genome of Phaeodactylibacter luteus.</title>
        <authorList>
            <person name="Bowman J.P."/>
        </authorList>
    </citation>
    <scope>NUCLEOTIDE SEQUENCE [LARGE SCALE GENOMIC DNA]</scope>
    <source>
        <strain evidence="4 5">KCTC 42180</strain>
    </source>
</reference>
<dbReference type="SUPFAM" id="SSF103088">
    <property type="entry name" value="OmpA-like"/>
    <property type="match status" value="1"/>
</dbReference>
<dbReference type="Proteomes" id="UP000321580">
    <property type="component" value="Unassembled WGS sequence"/>
</dbReference>
<accession>A0A5C6RJP7</accession>
<dbReference type="AlphaFoldDB" id="A0A5C6RJP7"/>
<evidence type="ECO:0000256" key="1">
    <source>
        <dbReference type="PROSITE-ProRule" id="PRU00473"/>
    </source>
</evidence>
<evidence type="ECO:0000259" key="3">
    <source>
        <dbReference type="PROSITE" id="PS51123"/>
    </source>
</evidence>
<dbReference type="InterPro" id="IPR050330">
    <property type="entry name" value="Bact_OuterMem_StrucFunc"/>
</dbReference>
<dbReference type="CDD" id="cd07185">
    <property type="entry name" value="OmpA_C-like"/>
    <property type="match status" value="1"/>
</dbReference>
<evidence type="ECO:0000313" key="4">
    <source>
        <dbReference type="EMBL" id="TXB62437.1"/>
    </source>
</evidence>
<sequence>MTSCTVMSRLALFIFLALSLSACVSKKKYLAGQAAAAFIADSLSTRLKAAEALVYQLRLDTAERRGENTALLQSQANYQERIIRLDDEVERLQQELRKEVKGLDANIQARDAIIEAQKARLSKIEALLNLQDSVLGEMARQLQDTLPKLDSTAFTIEVSNHQLVLGVFADYLFAPGSTSKLQPEADSFLQVICPILQLQPGLDIEVLGHTNNEPLRRSSIDSKWEYSAMRAATLANRMARDYEVSSSRIKAAGKGDFAPKASNATPEGRRLNHRIEWVVGQGHARFLRDLRRLLE</sequence>
<protein>
    <submittedName>
        <fullName evidence="4">OmpA family protein</fullName>
    </submittedName>
</protein>
<keyword evidence="1" id="KW-0472">Membrane</keyword>
<dbReference type="PANTHER" id="PTHR30329">
    <property type="entry name" value="STATOR ELEMENT OF FLAGELLAR MOTOR COMPLEX"/>
    <property type="match status" value="1"/>
</dbReference>
<dbReference type="InterPro" id="IPR036737">
    <property type="entry name" value="OmpA-like_sf"/>
</dbReference>
<dbReference type="GO" id="GO:0016020">
    <property type="term" value="C:membrane"/>
    <property type="evidence" value="ECO:0007669"/>
    <property type="project" value="UniProtKB-UniRule"/>
</dbReference>
<dbReference type="PANTHER" id="PTHR30329:SF21">
    <property type="entry name" value="LIPOPROTEIN YIAD-RELATED"/>
    <property type="match status" value="1"/>
</dbReference>
<dbReference type="Gene3D" id="3.30.1330.60">
    <property type="entry name" value="OmpA-like domain"/>
    <property type="match status" value="1"/>
</dbReference>
<name>A0A5C6RJP7_9BACT</name>
<organism evidence="4 5">
    <name type="scientific">Phaeodactylibacter luteus</name>
    <dbReference type="NCBI Taxonomy" id="1564516"/>
    <lineage>
        <taxon>Bacteria</taxon>
        <taxon>Pseudomonadati</taxon>
        <taxon>Bacteroidota</taxon>
        <taxon>Saprospiria</taxon>
        <taxon>Saprospirales</taxon>
        <taxon>Haliscomenobacteraceae</taxon>
        <taxon>Phaeodactylibacter</taxon>
    </lineage>
</organism>
<dbReference type="EMBL" id="VOOR01000030">
    <property type="protein sequence ID" value="TXB62437.1"/>
    <property type="molecule type" value="Genomic_DNA"/>
</dbReference>
<gene>
    <name evidence="4" type="ORF">FRY97_14235</name>
</gene>
<dbReference type="OrthoDB" id="345640at2"/>
<evidence type="ECO:0000256" key="2">
    <source>
        <dbReference type="SAM" id="Coils"/>
    </source>
</evidence>
<feature type="coiled-coil region" evidence="2">
    <location>
        <begin position="75"/>
        <end position="102"/>
    </location>
</feature>